<dbReference type="PANTHER" id="PTHR31462">
    <property type="entry name" value="ENDOSOMAL/LYSOSOMAL POTASSIUM CHANNEL TMEM175"/>
    <property type="match status" value="1"/>
</dbReference>
<dbReference type="GO" id="GO:0015252">
    <property type="term" value="F:proton channel activity"/>
    <property type="evidence" value="ECO:0007669"/>
    <property type="project" value="InterPro"/>
</dbReference>
<keyword evidence="5 13" id="KW-0812">Transmembrane</keyword>
<dbReference type="GO" id="GO:0016020">
    <property type="term" value="C:membrane"/>
    <property type="evidence" value="ECO:0007669"/>
    <property type="project" value="UniProtKB-SubCell"/>
</dbReference>
<sequence length="196" mass="22498">MDKNRLEAFSDGVLAIIITIMVLSMNTPEEATFEALHPVIPVFVSYLLSFVYVGIYWINHHQILQIAQCINGKILWANLHLLFWISLIPFTTDWVGKNYQSPVPMACYGGVLFMCAIAFRLLEKALISFHGEDFPLRSLHEGGQKENISIVVYFLTVPFSFISVWISIVSFFVIACWWTIPREELKKLPNRGCKHM</sequence>
<accession>A0A7J5QPN3</accession>
<reference evidence="14 15" key="1">
    <citation type="journal article" date="2019" name="Nat. Med.">
        <title>A library of human gut bacterial isolates paired with longitudinal multiomics data enables mechanistic microbiome research.</title>
        <authorList>
            <person name="Poyet M."/>
            <person name="Groussin M."/>
            <person name="Gibbons S.M."/>
            <person name="Avila-Pacheco J."/>
            <person name="Jiang X."/>
            <person name="Kearney S.M."/>
            <person name="Perrotta A.R."/>
            <person name="Berdy B."/>
            <person name="Zhao S."/>
            <person name="Lieberman T.D."/>
            <person name="Swanson P.K."/>
            <person name="Smith M."/>
            <person name="Roesemann S."/>
            <person name="Alexander J.E."/>
            <person name="Rich S.A."/>
            <person name="Livny J."/>
            <person name="Vlamakis H."/>
            <person name="Clish C."/>
            <person name="Bullock K."/>
            <person name="Deik A."/>
            <person name="Scott J."/>
            <person name="Pierce K.A."/>
            <person name="Xavier R.J."/>
            <person name="Alm E.J."/>
        </authorList>
    </citation>
    <scope>NUCLEOTIDE SEQUENCE [LARGE SCALE GENOMIC DNA]</scope>
    <source>
        <strain evidence="14 15">BIOML-A7</strain>
    </source>
</reference>
<feature type="transmembrane region" description="Helical" evidence="13">
    <location>
        <begin position="39"/>
        <end position="58"/>
    </location>
</feature>
<evidence type="ECO:0000256" key="9">
    <source>
        <dbReference type="ARBA" id="ARBA00023065"/>
    </source>
</evidence>
<feature type="transmembrane region" description="Helical" evidence="13">
    <location>
        <begin position="150"/>
        <end position="180"/>
    </location>
</feature>
<keyword evidence="4" id="KW-0633">Potassium transport</keyword>
<evidence type="ECO:0000256" key="7">
    <source>
        <dbReference type="ARBA" id="ARBA00022958"/>
    </source>
</evidence>
<feature type="transmembrane region" description="Helical" evidence="13">
    <location>
        <begin position="103"/>
        <end position="122"/>
    </location>
</feature>
<dbReference type="Proteomes" id="UP000471447">
    <property type="component" value="Unassembled WGS sequence"/>
</dbReference>
<keyword evidence="10 13" id="KW-0472">Membrane</keyword>
<evidence type="ECO:0000313" key="14">
    <source>
        <dbReference type="EMBL" id="KAB6421290.1"/>
    </source>
</evidence>
<evidence type="ECO:0000256" key="4">
    <source>
        <dbReference type="ARBA" id="ARBA00022538"/>
    </source>
</evidence>
<keyword evidence="9" id="KW-0406">Ion transport</keyword>
<keyword evidence="11" id="KW-0407">Ion channel</keyword>
<evidence type="ECO:0000256" key="10">
    <source>
        <dbReference type="ARBA" id="ARBA00023136"/>
    </source>
</evidence>
<dbReference type="RefSeq" id="WP_048696566.1">
    <property type="nucleotide sequence ID" value="NZ_JBDORN010000021.1"/>
</dbReference>
<protein>
    <submittedName>
        <fullName evidence="14">DUF1211 domain-containing protein</fullName>
    </submittedName>
</protein>
<evidence type="ECO:0000256" key="6">
    <source>
        <dbReference type="ARBA" id="ARBA00022826"/>
    </source>
</evidence>
<evidence type="ECO:0000256" key="2">
    <source>
        <dbReference type="ARBA" id="ARBA00006920"/>
    </source>
</evidence>
<keyword evidence="3" id="KW-0813">Transport</keyword>
<dbReference type="EMBL" id="WDCG01000020">
    <property type="protein sequence ID" value="KAB6421290.1"/>
    <property type="molecule type" value="Genomic_DNA"/>
</dbReference>
<keyword evidence="7" id="KW-0630">Potassium</keyword>
<feature type="transmembrane region" description="Helical" evidence="13">
    <location>
        <begin position="70"/>
        <end position="91"/>
    </location>
</feature>
<evidence type="ECO:0000256" key="8">
    <source>
        <dbReference type="ARBA" id="ARBA00022989"/>
    </source>
</evidence>
<keyword evidence="8 13" id="KW-1133">Transmembrane helix</keyword>
<evidence type="ECO:0000256" key="12">
    <source>
        <dbReference type="ARBA" id="ARBA00034430"/>
    </source>
</evidence>
<keyword evidence="6" id="KW-0631">Potassium channel</keyword>
<dbReference type="PANTHER" id="PTHR31462:SF5">
    <property type="entry name" value="ENDOSOMAL_LYSOSOMAL PROTON CHANNEL TMEM175"/>
    <property type="match status" value="1"/>
</dbReference>
<feature type="transmembrane region" description="Helical" evidence="13">
    <location>
        <begin position="9"/>
        <end position="27"/>
    </location>
</feature>
<comment type="subcellular location">
    <subcellularLocation>
        <location evidence="1">Membrane</location>
        <topology evidence="1">Multi-pass membrane protein</topology>
    </subcellularLocation>
</comment>
<name>A0A7J5QPN3_9BACE</name>
<organism evidence="14 15">
    <name type="scientific">Bacteroides xylanisolvens</name>
    <dbReference type="NCBI Taxonomy" id="371601"/>
    <lineage>
        <taxon>Bacteria</taxon>
        <taxon>Pseudomonadati</taxon>
        <taxon>Bacteroidota</taxon>
        <taxon>Bacteroidia</taxon>
        <taxon>Bacteroidales</taxon>
        <taxon>Bacteroidaceae</taxon>
        <taxon>Bacteroides</taxon>
    </lineage>
</organism>
<evidence type="ECO:0000313" key="15">
    <source>
        <dbReference type="Proteomes" id="UP000471447"/>
    </source>
</evidence>
<dbReference type="InterPro" id="IPR010617">
    <property type="entry name" value="TMEM175-like"/>
</dbReference>
<dbReference type="Pfam" id="PF06736">
    <property type="entry name" value="TMEM175"/>
    <property type="match status" value="1"/>
</dbReference>
<evidence type="ECO:0000256" key="5">
    <source>
        <dbReference type="ARBA" id="ARBA00022692"/>
    </source>
</evidence>
<comment type="catalytic activity">
    <reaction evidence="12">
        <text>K(+)(in) = K(+)(out)</text>
        <dbReference type="Rhea" id="RHEA:29463"/>
        <dbReference type="ChEBI" id="CHEBI:29103"/>
    </reaction>
</comment>
<evidence type="ECO:0000256" key="13">
    <source>
        <dbReference type="SAM" id="Phobius"/>
    </source>
</evidence>
<evidence type="ECO:0000256" key="11">
    <source>
        <dbReference type="ARBA" id="ARBA00023303"/>
    </source>
</evidence>
<evidence type="ECO:0000256" key="1">
    <source>
        <dbReference type="ARBA" id="ARBA00004141"/>
    </source>
</evidence>
<gene>
    <name evidence="14" type="ORF">GAZ26_17360</name>
</gene>
<dbReference type="AlphaFoldDB" id="A0A7J5QPN3"/>
<comment type="caution">
    <text evidence="14">The sequence shown here is derived from an EMBL/GenBank/DDBJ whole genome shotgun (WGS) entry which is preliminary data.</text>
</comment>
<proteinExistence type="inferred from homology"/>
<dbReference type="GO" id="GO:0005267">
    <property type="term" value="F:potassium channel activity"/>
    <property type="evidence" value="ECO:0007669"/>
    <property type="project" value="UniProtKB-KW"/>
</dbReference>
<evidence type="ECO:0000256" key="3">
    <source>
        <dbReference type="ARBA" id="ARBA00022448"/>
    </source>
</evidence>
<comment type="similarity">
    <text evidence="2">Belongs to the TMEM175 family.</text>
</comment>